<dbReference type="PANTHER" id="PTHR11082">
    <property type="entry name" value="TRNA-DIHYDROURIDINE SYNTHASE"/>
    <property type="match status" value="1"/>
</dbReference>
<feature type="region of interest" description="Disordered" evidence="17">
    <location>
        <begin position="579"/>
        <end position="626"/>
    </location>
</feature>
<evidence type="ECO:0000256" key="16">
    <source>
        <dbReference type="ARBA" id="ARBA00049467"/>
    </source>
</evidence>
<evidence type="ECO:0000256" key="6">
    <source>
        <dbReference type="ARBA" id="ARBA00022857"/>
    </source>
</evidence>
<organism evidence="19 20">
    <name type="scientific">Saitozyma podzolica</name>
    <dbReference type="NCBI Taxonomy" id="1890683"/>
    <lineage>
        <taxon>Eukaryota</taxon>
        <taxon>Fungi</taxon>
        <taxon>Dikarya</taxon>
        <taxon>Basidiomycota</taxon>
        <taxon>Agaricomycotina</taxon>
        <taxon>Tremellomycetes</taxon>
        <taxon>Tremellales</taxon>
        <taxon>Trimorphomycetaceae</taxon>
        <taxon>Saitozyma</taxon>
    </lineage>
</organism>
<comment type="catalytic activity">
    <reaction evidence="14">
        <text>5,6-dihydrouridine(16) in tRNA + NAD(+) = uridine(16) in tRNA + NADH + H(+)</text>
        <dbReference type="Rhea" id="RHEA:53380"/>
        <dbReference type="Rhea" id="RHEA-COMP:13543"/>
        <dbReference type="Rhea" id="RHEA-COMP:13544"/>
        <dbReference type="ChEBI" id="CHEBI:15378"/>
        <dbReference type="ChEBI" id="CHEBI:57540"/>
        <dbReference type="ChEBI" id="CHEBI:57945"/>
        <dbReference type="ChEBI" id="CHEBI:65315"/>
        <dbReference type="ChEBI" id="CHEBI:74443"/>
        <dbReference type="EC" id="1.3.1.88"/>
    </reaction>
    <physiologicalReaction direction="right-to-left" evidence="14">
        <dbReference type="Rhea" id="RHEA:53382"/>
    </physiologicalReaction>
</comment>
<proteinExistence type="inferred from homology"/>
<comment type="cofactor">
    <cofactor evidence="1">
        <name>FMN</name>
        <dbReference type="ChEBI" id="CHEBI:58210"/>
    </cofactor>
</comment>
<dbReference type="AlphaFoldDB" id="A0A427YED4"/>
<keyword evidence="3" id="KW-0288">FMN</keyword>
<dbReference type="Pfam" id="PF01207">
    <property type="entry name" value="Dus"/>
    <property type="match status" value="1"/>
</dbReference>
<keyword evidence="2" id="KW-0285">Flavoprotein</keyword>
<evidence type="ECO:0000256" key="3">
    <source>
        <dbReference type="ARBA" id="ARBA00022643"/>
    </source>
</evidence>
<dbReference type="InterPro" id="IPR018517">
    <property type="entry name" value="tRNA_hU_synthase_CS"/>
</dbReference>
<accession>A0A427YED4</accession>
<evidence type="ECO:0000256" key="8">
    <source>
        <dbReference type="ARBA" id="ARBA00023027"/>
    </source>
</evidence>
<dbReference type="Gene3D" id="3.20.20.70">
    <property type="entry name" value="Aldolase class I"/>
    <property type="match status" value="2"/>
</dbReference>
<evidence type="ECO:0000256" key="15">
    <source>
        <dbReference type="ARBA" id="ARBA00049447"/>
    </source>
</evidence>
<comment type="catalytic activity">
    <reaction evidence="12">
        <text>5,6-dihydrouridine(16) in tRNA + NADP(+) = uridine(16) in tRNA + NADPH + H(+)</text>
        <dbReference type="Rhea" id="RHEA:53376"/>
        <dbReference type="Rhea" id="RHEA-COMP:13543"/>
        <dbReference type="Rhea" id="RHEA-COMP:13544"/>
        <dbReference type="ChEBI" id="CHEBI:15378"/>
        <dbReference type="ChEBI" id="CHEBI:57783"/>
        <dbReference type="ChEBI" id="CHEBI:58349"/>
        <dbReference type="ChEBI" id="CHEBI:65315"/>
        <dbReference type="ChEBI" id="CHEBI:74443"/>
        <dbReference type="EC" id="1.3.1.88"/>
    </reaction>
    <physiologicalReaction direction="right-to-left" evidence="12">
        <dbReference type="Rhea" id="RHEA:53378"/>
    </physiologicalReaction>
</comment>
<evidence type="ECO:0000256" key="14">
    <source>
        <dbReference type="ARBA" id="ARBA00048934"/>
    </source>
</evidence>
<dbReference type="InterPro" id="IPR013785">
    <property type="entry name" value="Aldolase_TIM"/>
</dbReference>
<protein>
    <recommendedName>
        <fullName evidence="10">tRNA-dihydrouridine(16/17) synthase [NAD(P)(+)]</fullName>
        <ecNumber evidence="10">1.3.1.88</ecNumber>
    </recommendedName>
</protein>
<dbReference type="SUPFAM" id="SSF51395">
    <property type="entry name" value="FMN-linked oxidoreductases"/>
    <property type="match status" value="1"/>
</dbReference>
<comment type="similarity">
    <text evidence="9">Belongs to the Dus family. Dus1 subfamily.</text>
</comment>
<evidence type="ECO:0000256" key="13">
    <source>
        <dbReference type="ARBA" id="ARBA00048342"/>
    </source>
</evidence>
<evidence type="ECO:0000259" key="18">
    <source>
        <dbReference type="Pfam" id="PF01207"/>
    </source>
</evidence>
<keyword evidence="8" id="KW-0520">NAD</keyword>
<reference evidence="19 20" key="1">
    <citation type="submission" date="2018-11" db="EMBL/GenBank/DDBJ databases">
        <title>Genome sequence of Saitozyma podzolica DSM 27192.</title>
        <authorList>
            <person name="Aliyu H."/>
            <person name="Gorte O."/>
            <person name="Ochsenreither K."/>
        </authorList>
    </citation>
    <scope>NUCLEOTIDE SEQUENCE [LARGE SCALE GENOMIC DNA]</scope>
    <source>
        <strain evidence="19 20">DSM 27192</strain>
    </source>
</reference>
<evidence type="ECO:0000256" key="11">
    <source>
        <dbReference type="ARBA" id="ARBA00047287"/>
    </source>
</evidence>
<dbReference type="EMBL" id="RSCD01000013">
    <property type="protein sequence ID" value="RSH89525.1"/>
    <property type="molecule type" value="Genomic_DNA"/>
</dbReference>
<dbReference type="InterPro" id="IPR035587">
    <property type="entry name" value="DUS-like_FMN-bd"/>
</dbReference>
<evidence type="ECO:0000256" key="10">
    <source>
        <dbReference type="ARBA" id="ARBA00038890"/>
    </source>
</evidence>
<evidence type="ECO:0000313" key="19">
    <source>
        <dbReference type="EMBL" id="RSH89525.1"/>
    </source>
</evidence>
<keyword evidence="5" id="KW-0819">tRNA processing</keyword>
<evidence type="ECO:0000256" key="4">
    <source>
        <dbReference type="ARBA" id="ARBA00022664"/>
    </source>
</evidence>
<evidence type="ECO:0000256" key="12">
    <source>
        <dbReference type="ARBA" id="ARBA00047652"/>
    </source>
</evidence>
<dbReference type="OrthoDB" id="272303at2759"/>
<evidence type="ECO:0000256" key="2">
    <source>
        <dbReference type="ARBA" id="ARBA00022630"/>
    </source>
</evidence>
<feature type="domain" description="DUS-like FMN-binding" evidence="18">
    <location>
        <begin position="221"/>
        <end position="297"/>
    </location>
</feature>
<gene>
    <name evidence="19" type="ORF">EHS25_002075</name>
</gene>
<dbReference type="PROSITE" id="PS01136">
    <property type="entry name" value="UPF0034"/>
    <property type="match status" value="1"/>
</dbReference>
<comment type="catalytic activity">
    <reaction evidence="16">
        <text>5,6-dihydrouridine(17) in tRNA + NADP(+) = uridine(17) in tRNA + NADPH + H(+)</text>
        <dbReference type="Rhea" id="RHEA:53368"/>
        <dbReference type="Rhea" id="RHEA-COMP:13541"/>
        <dbReference type="Rhea" id="RHEA-COMP:13542"/>
        <dbReference type="ChEBI" id="CHEBI:15378"/>
        <dbReference type="ChEBI" id="CHEBI:57783"/>
        <dbReference type="ChEBI" id="CHEBI:58349"/>
        <dbReference type="ChEBI" id="CHEBI:65315"/>
        <dbReference type="ChEBI" id="CHEBI:74443"/>
        <dbReference type="EC" id="1.3.1.88"/>
    </reaction>
    <physiologicalReaction direction="right-to-left" evidence="16">
        <dbReference type="Rhea" id="RHEA:53370"/>
    </physiologicalReaction>
</comment>
<comment type="catalytic activity">
    <reaction evidence="13">
        <text>a 5,6-dihydrouridine in mRNA + NAD(+) = a uridine in mRNA + NADH + H(+)</text>
        <dbReference type="Rhea" id="RHEA:69851"/>
        <dbReference type="Rhea" id="RHEA-COMP:14658"/>
        <dbReference type="Rhea" id="RHEA-COMP:17789"/>
        <dbReference type="ChEBI" id="CHEBI:15378"/>
        <dbReference type="ChEBI" id="CHEBI:57540"/>
        <dbReference type="ChEBI" id="CHEBI:57945"/>
        <dbReference type="ChEBI" id="CHEBI:65315"/>
        <dbReference type="ChEBI" id="CHEBI:74443"/>
    </reaction>
    <physiologicalReaction direction="right-to-left" evidence="13">
        <dbReference type="Rhea" id="RHEA:69853"/>
    </physiologicalReaction>
</comment>
<name>A0A427YED4_9TREE</name>
<comment type="catalytic activity">
    <reaction evidence="11">
        <text>5,6-dihydrouridine(17) in tRNA + NAD(+) = uridine(17) in tRNA + NADH + H(+)</text>
        <dbReference type="Rhea" id="RHEA:53372"/>
        <dbReference type="Rhea" id="RHEA-COMP:13541"/>
        <dbReference type="Rhea" id="RHEA-COMP:13542"/>
        <dbReference type="ChEBI" id="CHEBI:15378"/>
        <dbReference type="ChEBI" id="CHEBI:57540"/>
        <dbReference type="ChEBI" id="CHEBI:57945"/>
        <dbReference type="ChEBI" id="CHEBI:65315"/>
        <dbReference type="ChEBI" id="CHEBI:74443"/>
        <dbReference type="EC" id="1.3.1.88"/>
    </reaction>
    <physiologicalReaction direction="right-to-left" evidence="11">
        <dbReference type="Rhea" id="RHEA:53374"/>
    </physiologicalReaction>
</comment>
<keyword evidence="6" id="KW-0521">NADP</keyword>
<dbReference type="CDD" id="cd02801">
    <property type="entry name" value="DUS_like_FMN"/>
    <property type="match status" value="1"/>
</dbReference>
<dbReference type="PANTHER" id="PTHR11082:SF5">
    <property type="entry name" value="TRNA-DIHYDROURIDINE(16_17) SYNTHASE [NAD(P)(+)]-LIKE"/>
    <property type="match status" value="1"/>
</dbReference>
<evidence type="ECO:0000256" key="9">
    <source>
        <dbReference type="ARBA" id="ARBA00038313"/>
    </source>
</evidence>
<comment type="caution">
    <text evidence="19">The sequence shown here is derived from an EMBL/GenBank/DDBJ whole genome shotgun (WGS) entry which is preliminary data.</text>
</comment>
<dbReference type="GO" id="GO:0050660">
    <property type="term" value="F:flavin adenine dinucleotide binding"/>
    <property type="evidence" value="ECO:0007669"/>
    <property type="project" value="InterPro"/>
</dbReference>
<dbReference type="Proteomes" id="UP000279259">
    <property type="component" value="Unassembled WGS sequence"/>
</dbReference>
<dbReference type="STRING" id="1890683.A0A427YED4"/>
<evidence type="ECO:0000256" key="7">
    <source>
        <dbReference type="ARBA" id="ARBA00023002"/>
    </source>
</evidence>
<dbReference type="GO" id="GO:0017150">
    <property type="term" value="F:tRNA dihydrouridine synthase activity"/>
    <property type="evidence" value="ECO:0007669"/>
    <property type="project" value="InterPro"/>
</dbReference>
<evidence type="ECO:0000256" key="1">
    <source>
        <dbReference type="ARBA" id="ARBA00001917"/>
    </source>
</evidence>
<evidence type="ECO:0000256" key="5">
    <source>
        <dbReference type="ARBA" id="ARBA00022694"/>
    </source>
</evidence>
<evidence type="ECO:0000313" key="20">
    <source>
        <dbReference type="Proteomes" id="UP000279259"/>
    </source>
</evidence>
<keyword evidence="20" id="KW-1185">Reference proteome</keyword>
<evidence type="ECO:0000256" key="17">
    <source>
        <dbReference type="SAM" id="MobiDB-lite"/>
    </source>
</evidence>
<sequence>MPSSATVKNSQIDPFTWQPRATVPLPTLTILRRLLGATKRLFAPPSASAPLAMTLPELPPPPVPKHAKLGGYDFYRSIGSPKWVIAPMVDQSELAWRLLSRAPLPPDFAGPSTSVTTPQGRTIIRHPGGAHLCYTPMIHAKVFVNSREGGRGSDGQFNLTWGRKGFCANDPEILLAAAKRVEKHCDAVDINFGCPQGIARRGNYGSFLQDDWELIHRLTRTLAYAKMMEAAGAQILTCHGRTREQKGQNTGLADWEMIRRVKEAVKIPVFANGNILYAEDVDRCLEVTGCDGVMTAELRSIPAVRDFQIPYPFMCASTSSRRKRESLQSSPLHPPSHPHFHPPITLLANRYLDIVSSLSTPTANSAVKSHLFRILKPALDTDETLRNKVGRCTLGPGGGIETFREIVREIEEKLKPEMDKAKADGWTPPPIDSATGYKTLPIWAAQPLIRPIPVSSEVGGNEELVNEEIGAAPGTVSSSRAPSPPPTNTAPPCPIASCGSMSAIRCPHGLCLLHCRIRGAVSGGATESEAASHAKTGGLVGMGCEAHEDKARARTERMAEKRKNRQEGKRVMKAMRLDAKRAKKAEQAQSQVQARPHGQVQPKESGKGLERMDLSGIRTTHGVDWDEVEKAVDAEEEAIANAAAGS</sequence>
<dbReference type="GO" id="GO:0006397">
    <property type="term" value="P:mRNA processing"/>
    <property type="evidence" value="ECO:0007669"/>
    <property type="project" value="UniProtKB-KW"/>
</dbReference>
<keyword evidence="4" id="KW-0507">mRNA processing</keyword>
<dbReference type="EC" id="1.3.1.88" evidence="10"/>
<feature type="compositionally biased region" description="Basic and acidic residues" evidence="17">
    <location>
        <begin position="604"/>
        <end position="613"/>
    </location>
</feature>
<comment type="catalytic activity">
    <reaction evidence="15">
        <text>a 5,6-dihydrouridine in mRNA + NADP(+) = a uridine in mRNA + NADPH + H(+)</text>
        <dbReference type="Rhea" id="RHEA:69855"/>
        <dbReference type="Rhea" id="RHEA-COMP:14658"/>
        <dbReference type="Rhea" id="RHEA-COMP:17789"/>
        <dbReference type="ChEBI" id="CHEBI:15378"/>
        <dbReference type="ChEBI" id="CHEBI:57783"/>
        <dbReference type="ChEBI" id="CHEBI:58349"/>
        <dbReference type="ChEBI" id="CHEBI:65315"/>
        <dbReference type="ChEBI" id="CHEBI:74443"/>
    </reaction>
    <physiologicalReaction direction="right-to-left" evidence="15">
        <dbReference type="Rhea" id="RHEA:69857"/>
    </physiologicalReaction>
</comment>
<keyword evidence="7" id="KW-0560">Oxidoreductase</keyword>